<sequence length="608" mass="68283">MVHIHCINPQCNATNSLGDGICGECNSPTVRRYLWVMGGEVQGFEGQTLIDDRFYVINDHVVLDTKPQKVPSFPDHVPSSIVPYQRLFPQRLHVPQVYGAIATANSDYIWLLEHQTIPLDESGELNYPQIFPTLSSCWVEASPLRQLNWLWQMVQLWYYFKKQKILSSFLAKDNLRVDGGIVKIMELTTDDHYKPTLQDLGNILEPLMADSADIVQEIITNIVLCLQQKLITSTGELIKILDQALFILGENYYQRKYHILTNTDGGKKRGNNEDACYPPALELKENVTGINTLTIVCDGLGGQKGGEIASNLAIDTLGKELNQIYQKQLKDTLYSQNWTPLIDKEKILKAISTANDQIAEINNEQGSKDRDRMGTTVVLTLALDHEVYLGHVGDSRIYLVTSGGCHQLTVDDDLASREVRLGYSFYREMTNNPQAGALIQALGTDYAKNIRPHIKRIIPDEDCILLLCSDGLSDFERVEQYWRREILPILSGGLSLSESVARLMDIALTKNGHDNVTVGLVYCQIGRVDAPKQRQLSWASLGAVLPDLPQPDLSAVTVVRKNNFFERYKFGIAILLVMVGIVLGVVYHQWKSNESPSNSSSRVWLYDG</sequence>
<dbReference type="PROSITE" id="PS51746">
    <property type="entry name" value="PPM_2"/>
    <property type="match status" value="1"/>
</dbReference>
<proteinExistence type="predicted"/>
<evidence type="ECO:0000256" key="1">
    <source>
        <dbReference type="SAM" id="Phobius"/>
    </source>
</evidence>
<evidence type="ECO:0000259" key="2">
    <source>
        <dbReference type="PROSITE" id="PS51746"/>
    </source>
</evidence>
<keyword evidence="1" id="KW-0812">Transmembrane</keyword>
<evidence type="ECO:0000313" key="3">
    <source>
        <dbReference type="EMBL" id="MBE9222901.1"/>
    </source>
</evidence>
<dbReference type="Pfam" id="PF13672">
    <property type="entry name" value="PP2C_2"/>
    <property type="match status" value="1"/>
</dbReference>
<dbReference type="Proteomes" id="UP000654604">
    <property type="component" value="Unassembled WGS sequence"/>
</dbReference>
<keyword evidence="4" id="KW-1185">Reference proteome</keyword>
<dbReference type="RefSeq" id="WP_193801047.1">
    <property type="nucleotide sequence ID" value="NZ_JADEWC010000019.1"/>
</dbReference>
<dbReference type="SMART" id="SM00332">
    <property type="entry name" value="PP2Cc"/>
    <property type="match status" value="1"/>
</dbReference>
<protein>
    <submittedName>
        <fullName evidence="3">Serine/threonine-protein phosphatase</fullName>
    </submittedName>
</protein>
<feature type="domain" description="PPM-type phosphatase" evidence="2">
    <location>
        <begin position="256"/>
        <end position="523"/>
    </location>
</feature>
<feature type="transmembrane region" description="Helical" evidence="1">
    <location>
        <begin position="570"/>
        <end position="590"/>
    </location>
</feature>
<name>A0ABR9V5X0_9CHRO</name>
<dbReference type="Gene3D" id="3.60.40.10">
    <property type="entry name" value="PPM-type phosphatase domain"/>
    <property type="match status" value="1"/>
</dbReference>
<comment type="caution">
    <text evidence="3">The sequence shown here is derived from an EMBL/GenBank/DDBJ whole genome shotgun (WGS) entry which is preliminary data.</text>
</comment>
<evidence type="ECO:0000313" key="4">
    <source>
        <dbReference type="Proteomes" id="UP000654604"/>
    </source>
</evidence>
<dbReference type="InterPro" id="IPR001932">
    <property type="entry name" value="PPM-type_phosphatase-like_dom"/>
</dbReference>
<keyword evidence="1" id="KW-1133">Transmembrane helix</keyword>
<dbReference type="SMART" id="SM00331">
    <property type="entry name" value="PP2C_SIG"/>
    <property type="match status" value="1"/>
</dbReference>
<dbReference type="CDD" id="cd00143">
    <property type="entry name" value="PP2Cc"/>
    <property type="match status" value="1"/>
</dbReference>
<accession>A0ABR9V5X0</accession>
<organism evidence="3 4">
    <name type="scientific">Cyanobacterium stanieri LEGE 03274</name>
    <dbReference type="NCBI Taxonomy" id="1828756"/>
    <lineage>
        <taxon>Bacteria</taxon>
        <taxon>Bacillati</taxon>
        <taxon>Cyanobacteriota</taxon>
        <taxon>Cyanophyceae</taxon>
        <taxon>Oscillatoriophycideae</taxon>
        <taxon>Chroococcales</taxon>
        <taxon>Geminocystaceae</taxon>
        <taxon>Cyanobacterium</taxon>
    </lineage>
</organism>
<reference evidence="3 4" key="1">
    <citation type="submission" date="2020-10" db="EMBL/GenBank/DDBJ databases">
        <authorList>
            <person name="Castelo-Branco R."/>
            <person name="Eusebio N."/>
            <person name="Adriana R."/>
            <person name="Vieira A."/>
            <person name="Brugerolle De Fraissinette N."/>
            <person name="Rezende De Castro R."/>
            <person name="Schneider M.P."/>
            <person name="Vasconcelos V."/>
            <person name="Leao P.N."/>
        </authorList>
    </citation>
    <scope>NUCLEOTIDE SEQUENCE [LARGE SCALE GENOMIC DNA]</scope>
    <source>
        <strain evidence="3 4">LEGE 03274</strain>
    </source>
</reference>
<dbReference type="EMBL" id="JADEWC010000019">
    <property type="protein sequence ID" value="MBE9222901.1"/>
    <property type="molecule type" value="Genomic_DNA"/>
</dbReference>
<gene>
    <name evidence="3" type="ORF">IQ215_09365</name>
</gene>
<dbReference type="InterPro" id="IPR036457">
    <property type="entry name" value="PPM-type-like_dom_sf"/>
</dbReference>
<dbReference type="SUPFAM" id="SSF81606">
    <property type="entry name" value="PP2C-like"/>
    <property type="match status" value="1"/>
</dbReference>
<keyword evidence="1" id="KW-0472">Membrane</keyword>